<gene>
    <name evidence="2" type="ORF">CVT25_001584</name>
</gene>
<evidence type="ECO:0000313" key="2">
    <source>
        <dbReference type="EMBL" id="PPQ80550.1"/>
    </source>
</evidence>
<dbReference type="STRING" id="93625.A0A409WPY8"/>
<sequence length="537" mass="58961">MSQYANAVLAPLTTAAYYQRPGSATNADGSIAPIPLAPAQCQQHQSWPQYFTEHHALPQSSRLPSYGTSSDPPSSTSACMPYASSSAAEPFVNPVEDASHFHQPQQIFNAQSRSLDYQITPQPLSAPYYPTSSQRTIITPPSPQSSTFPLSYGFRNNRDSSPSSHTSTSDFEVDSREWDSPVYRSEDLSHQLSYRDAPEDDKSTGQVGEAGSRDSSSPESTTTSVTTHPSVKIEPDDPDGCFIMELTSLPDLSEDFGQSIFDRTIYKSNLLSQSLAPPTEVPLRATQASKEMRGMMGVFRLNPFAMHSLSMNGDGSDSPSGLEGGKAHALWGGEAHPLDEEPLVFEFQLNINGPDGEAEEDSTNGTERESELASLGIRNSQGLDATDQLRSFSPSFSLHPDDIDVGSVSPRDRRSITRIPESEYDDDDREEDCWPEAVCGSRSEVDTSSTTTRSIHTPFNDSPLQDIQARPQGVFEPHHDQSHNSPSSCPWDAVNEQYYVDDHQFTPSITTALSEIPKVSMDYGHEPMRIPRLHTSE</sequence>
<evidence type="ECO:0000313" key="3">
    <source>
        <dbReference type="Proteomes" id="UP000283269"/>
    </source>
</evidence>
<protein>
    <submittedName>
        <fullName evidence="2">Uncharacterized protein</fullName>
    </submittedName>
</protein>
<feature type="compositionally biased region" description="Polar residues" evidence="1">
    <location>
        <begin position="130"/>
        <end position="149"/>
    </location>
</feature>
<dbReference type="EMBL" id="NHYD01003321">
    <property type="protein sequence ID" value="PPQ80550.1"/>
    <property type="molecule type" value="Genomic_DNA"/>
</dbReference>
<comment type="caution">
    <text evidence="2">The sequence shown here is derived from an EMBL/GenBank/DDBJ whole genome shotgun (WGS) entry which is preliminary data.</text>
</comment>
<feature type="region of interest" description="Disordered" evidence="1">
    <location>
        <begin position="125"/>
        <end position="237"/>
    </location>
</feature>
<dbReference type="Proteomes" id="UP000283269">
    <property type="component" value="Unassembled WGS sequence"/>
</dbReference>
<proteinExistence type="predicted"/>
<name>A0A409WPY8_PSICY</name>
<feature type="compositionally biased region" description="Low complexity" evidence="1">
    <location>
        <begin position="160"/>
        <end position="169"/>
    </location>
</feature>
<feature type="compositionally biased region" description="Basic and acidic residues" evidence="1">
    <location>
        <begin position="173"/>
        <end position="189"/>
    </location>
</feature>
<dbReference type="OrthoDB" id="3270670at2759"/>
<evidence type="ECO:0000256" key="1">
    <source>
        <dbReference type="SAM" id="MobiDB-lite"/>
    </source>
</evidence>
<accession>A0A409WPY8</accession>
<reference evidence="2 3" key="1">
    <citation type="journal article" date="2018" name="Evol. Lett.">
        <title>Horizontal gene cluster transfer increased hallucinogenic mushroom diversity.</title>
        <authorList>
            <person name="Reynolds H.T."/>
            <person name="Vijayakumar V."/>
            <person name="Gluck-Thaler E."/>
            <person name="Korotkin H.B."/>
            <person name="Matheny P.B."/>
            <person name="Slot J.C."/>
        </authorList>
    </citation>
    <scope>NUCLEOTIDE SEQUENCE [LARGE SCALE GENOMIC DNA]</scope>
    <source>
        <strain evidence="2 3">2631</strain>
    </source>
</reference>
<dbReference type="AlphaFoldDB" id="A0A409WPY8"/>
<dbReference type="InParanoid" id="A0A409WPY8"/>
<keyword evidence="3" id="KW-1185">Reference proteome</keyword>
<feature type="region of interest" description="Disordered" evidence="1">
    <location>
        <begin position="59"/>
        <end position="81"/>
    </location>
</feature>
<feature type="compositionally biased region" description="Acidic residues" evidence="1">
    <location>
        <begin position="422"/>
        <end position="434"/>
    </location>
</feature>
<organism evidence="2 3">
    <name type="scientific">Psilocybe cyanescens</name>
    <dbReference type="NCBI Taxonomy" id="93625"/>
    <lineage>
        <taxon>Eukaryota</taxon>
        <taxon>Fungi</taxon>
        <taxon>Dikarya</taxon>
        <taxon>Basidiomycota</taxon>
        <taxon>Agaricomycotina</taxon>
        <taxon>Agaricomycetes</taxon>
        <taxon>Agaricomycetidae</taxon>
        <taxon>Agaricales</taxon>
        <taxon>Agaricineae</taxon>
        <taxon>Strophariaceae</taxon>
        <taxon>Psilocybe</taxon>
    </lineage>
</organism>
<feature type="compositionally biased region" description="Polar residues" evidence="1">
    <location>
        <begin position="446"/>
        <end position="464"/>
    </location>
</feature>
<feature type="region of interest" description="Disordered" evidence="1">
    <location>
        <begin position="391"/>
        <end position="464"/>
    </location>
</feature>
<feature type="region of interest" description="Disordered" evidence="1">
    <location>
        <begin position="352"/>
        <end position="371"/>
    </location>
</feature>
<feature type="compositionally biased region" description="Low complexity" evidence="1">
    <location>
        <begin position="215"/>
        <end position="230"/>
    </location>
</feature>